<organism evidence="2 3">
    <name type="scientific">Emericellopsis atlantica</name>
    <dbReference type="NCBI Taxonomy" id="2614577"/>
    <lineage>
        <taxon>Eukaryota</taxon>
        <taxon>Fungi</taxon>
        <taxon>Dikarya</taxon>
        <taxon>Ascomycota</taxon>
        <taxon>Pezizomycotina</taxon>
        <taxon>Sordariomycetes</taxon>
        <taxon>Hypocreomycetidae</taxon>
        <taxon>Hypocreales</taxon>
        <taxon>Bionectriaceae</taxon>
        <taxon>Emericellopsis</taxon>
    </lineage>
</organism>
<feature type="domain" description="N-acetyltransferase" evidence="1">
    <location>
        <begin position="130"/>
        <end position="170"/>
    </location>
</feature>
<sequence>MKTRTATKKDIPAVTDVILAAINNDRLWAKFVPSKTTQDNGYVQEIVNLLLEHADSANKDWEVQVVDLASSKNSKDTGDASEIVAVAIWDVSSMADTKETKPPAVHTDLSDSRTQAIVSLLKQAKTDCFKDYPQHRYLQLLATHPRHQNQGYATDLVKAGMTEAKKAGGVLTAVAGPLGYILFSGFGFHDIGSVTLPPSSATDTQAVKAMVLVVPKEERRRSFVDSLIDYVSN</sequence>
<dbReference type="OrthoDB" id="4738875at2759"/>
<dbReference type="PANTHER" id="PTHR42791">
    <property type="entry name" value="GNAT FAMILY ACETYLTRANSFERASE"/>
    <property type="match status" value="1"/>
</dbReference>
<protein>
    <recommendedName>
        <fullName evidence="1">N-acetyltransferase domain-containing protein</fullName>
    </recommendedName>
</protein>
<dbReference type="Pfam" id="PF00583">
    <property type="entry name" value="Acetyltransf_1"/>
    <property type="match status" value="1"/>
</dbReference>
<dbReference type="CDD" id="cd04301">
    <property type="entry name" value="NAT_SF"/>
    <property type="match status" value="1"/>
</dbReference>
<dbReference type="InterPro" id="IPR000182">
    <property type="entry name" value="GNAT_dom"/>
</dbReference>
<dbReference type="AlphaFoldDB" id="A0A9P7ZW44"/>
<dbReference type="InterPro" id="IPR016181">
    <property type="entry name" value="Acyl_CoA_acyltransferase"/>
</dbReference>
<dbReference type="Gene3D" id="3.40.630.30">
    <property type="match status" value="1"/>
</dbReference>
<dbReference type="EMBL" id="MU251242">
    <property type="protein sequence ID" value="KAG9258892.1"/>
    <property type="molecule type" value="Genomic_DNA"/>
</dbReference>
<accession>A0A9P7ZW44</accession>
<comment type="caution">
    <text evidence="2">The sequence shown here is derived from an EMBL/GenBank/DDBJ whole genome shotgun (WGS) entry which is preliminary data.</text>
</comment>
<name>A0A9P7ZW44_9HYPO</name>
<dbReference type="Proteomes" id="UP000887229">
    <property type="component" value="Unassembled WGS sequence"/>
</dbReference>
<dbReference type="GeneID" id="70295345"/>
<reference evidence="2" key="1">
    <citation type="journal article" date="2021" name="IMA Fungus">
        <title>Genomic characterization of three marine fungi, including Emericellopsis atlantica sp. nov. with signatures of a generalist lifestyle and marine biomass degradation.</title>
        <authorList>
            <person name="Hagestad O.C."/>
            <person name="Hou L."/>
            <person name="Andersen J.H."/>
            <person name="Hansen E.H."/>
            <person name="Altermark B."/>
            <person name="Li C."/>
            <person name="Kuhnert E."/>
            <person name="Cox R.J."/>
            <person name="Crous P.W."/>
            <person name="Spatafora J.W."/>
            <person name="Lail K."/>
            <person name="Amirebrahimi M."/>
            <person name="Lipzen A."/>
            <person name="Pangilinan J."/>
            <person name="Andreopoulos W."/>
            <person name="Hayes R.D."/>
            <person name="Ng V."/>
            <person name="Grigoriev I.V."/>
            <person name="Jackson S.A."/>
            <person name="Sutton T.D.S."/>
            <person name="Dobson A.D.W."/>
            <person name="Rama T."/>
        </authorList>
    </citation>
    <scope>NUCLEOTIDE SEQUENCE</scope>
    <source>
        <strain evidence="2">TS7</strain>
    </source>
</reference>
<evidence type="ECO:0000313" key="3">
    <source>
        <dbReference type="Proteomes" id="UP000887229"/>
    </source>
</evidence>
<evidence type="ECO:0000313" key="2">
    <source>
        <dbReference type="EMBL" id="KAG9258892.1"/>
    </source>
</evidence>
<evidence type="ECO:0000259" key="1">
    <source>
        <dbReference type="Pfam" id="PF00583"/>
    </source>
</evidence>
<dbReference type="RefSeq" id="XP_046122816.1">
    <property type="nucleotide sequence ID" value="XM_046264442.1"/>
</dbReference>
<dbReference type="SUPFAM" id="SSF55729">
    <property type="entry name" value="Acyl-CoA N-acyltransferases (Nat)"/>
    <property type="match status" value="1"/>
</dbReference>
<dbReference type="PANTHER" id="PTHR42791:SF2">
    <property type="entry name" value="N-ACETYLTRANSFERASE DOMAIN-CONTAINING PROTEIN"/>
    <property type="match status" value="1"/>
</dbReference>
<keyword evidence="3" id="KW-1185">Reference proteome</keyword>
<proteinExistence type="predicted"/>
<dbReference type="InterPro" id="IPR052523">
    <property type="entry name" value="Trichothecene_AcTrans"/>
</dbReference>
<gene>
    <name evidence="2" type="ORF">F5Z01DRAFT_669626</name>
</gene>
<dbReference type="GO" id="GO:0016747">
    <property type="term" value="F:acyltransferase activity, transferring groups other than amino-acyl groups"/>
    <property type="evidence" value="ECO:0007669"/>
    <property type="project" value="InterPro"/>
</dbReference>